<protein>
    <submittedName>
        <fullName evidence="2">Uncharacterized protein</fullName>
    </submittedName>
</protein>
<feature type="compositionally biased region" description="Low complexity" evidence="1">
    <location>
        <begin position="47"/>
        <end position="63"/>
    </location>
</feature>
<dbReference type="AlphaFoldDB" id="A0A9D4JUU2"/>
<proteinExistence type="predicted"/>
<reference evidence="2" key="2">
    <citation type="submission" date="2020-11" db="EMBL/GenBank/DDBJ databases">
        <authorList>
            <person name="McCartney M.A."/>
            <person name="Auch B."/>
            <person name="Kono T."/>
            <person name="Mallez S."/>
            <person name="Becker A."/>
            <person name="Gohl D.M."/>
            <person name="Silverstein K.A.T."/>
            <person name="Koren S."/>
            <person name="Bechman K.B."/>
            <person name="Herman A."/>
            <person name="Abrahante J.E."/>
            <person name="Garbe J."/>
        </authorList>
    </citation>
    <scope>NUCLEOTIDE SEQUENCE</scope>
    <source>
        <strain evidence="2">Duluth1</strain>
        <tissue evidence="2">Whole animal</tissue>
    </source>
</reference>
<evidence type="ECO:0000256" key="1">
    <source>
        <dbReference type="SAM" id="MobiDB-lite"/>
    </source>
</evidence>
<feature type="region of interest" description="Disordered" evidence="1">
    <location>
        <begin position="40"/>
        <end position="63"/>
    </location>
</feature>
<keyword evidence="3" id="KW-1185">Reference proteome</keyword>
<reference evidence="2" key="1">
    <citation type="journal article" date="2019" name="bioRxiv">
        <title>The Genome of the Zebra Mussel, Dreissena polymorpha: A Resource for Invasive Species Research.</title>
        <authorList>
            <person name="McCartney M.A."/>
            <person name="Auch B."/>
            <person name="Kono T."/>
            <person name="Mallez S."/>
            <person name="Zhang Y."/>
            <person name="Obille A."/>
            <person name="Becker A."/>
            <person name="Abrahante J.E."/>
            <person name="Garbe J."/>
            <person name="Badalamenti J.P."/>
            <person name="Herman A."/>
            <person name="Mangelson H."/>
            <person name="Liachko I."/>
            <person name="Sullivan S."/>
            <person name="Sone E.D."/>
            <person name="Koren S."/>
            <person name="Silverstein K.A.T."/>
            <person name="Beckman K.B."/>
            <person name="Gohl D.M."/>
        </authorList>
    </citation>
    <scope>NUCLEOTIDE SEQUENCE</scope>
    <source>
        <strain evidence="2">Duluth1</strain>
        <tissue evidence="2">Whole animal</tissue>
    </source>
</reference>
<dbReference type="Proteomes" id="UP000828390">
    <property type="component" value="Unassembled WGS sequence"/>
</dbReference>
<sequence length="63" mass="7014">MTGPVTGLYYRSTVNTTDLSPDTGQHAPIINWSTVANHRSTIRNRRSSSSDYSTSSSSMHIRR</sequence>
<organism evidence="2 3">
    <name type="scientific">Dreissena polymorpha</name>
    <name type="common">Zebra mussel</name>
    <name type="synonym">Mytilus polymorpha</name>
    <dbReference type="NCBI Taxonomy" id="45954"/>
    <lineage>
        <taxon>Eukaryota</taxon>
        <taxon>Metazoa</taxon>
        <taxon>Spiralia</taxon>
        <taxon>Lophotrochozoa</taxon>
        <taxon>Mollusca</taxon>
        <taxon>Bivalvia</taxon>
        <taxon>Autobranchia</taxon>
        <taxon>Heteroconchia</taxon>
        <taxon>Euheterodonta</taxon>
        <taxon>Imparidentia</taxon>
        <taxon>Neoheterodontei</taxon>
        <taxon>Myida</taxon>
        <taxon>Dreissenoidea</taxon>
        <taxon>Dreissenidae</taxon>
        <taxon>Dreissena</taxon>
    </lineage>
</organism>
<gene>
    <name evidence="2" type="ORF">DPMN_126806</name>
</gene>
<evidence type="ECO:0000313" key="3">
    <source>
        <dbReference type="Proteomes" id="UP000828390"/>
    </source>
</evidence>
<name>A0A9D4JUU2_DREPO</name>
<accession>A0A9D4JUU2</accession>
<evidence type="ECO:0000313" key="2">
    <source>
        <dbReference type="EMBL" id="KAH3824946.1"/>
    </source>
</evidence>
<comment type="caution">
    <text evidence="2">The sequence shown here is derived from an EMBL/GenBank/DDBJ whole genome shotgun (WGS) entry which is preliminary data.</text>
</comment>
<dbReference type="EMBL" id="JAIWYP010000005">
    <property type="protein sequence ID" value="KAH3824946.1"/>
    <property type="molecule type" value="Genomic_DNA"/>
</dbReference>